<name>A0AAN8E3I3_CHAGU</name>
<evidence type="ECO:0000313" key="1">
    <source>
        <dbReference type="EMBL" id="KAK5933085.1"/>
    </source>
</evidence>
<keyword evidence="2" id="KW-1185">Reference proteome</keyword>
<gene>
    <name evidence="1" type="ORF">CgunFtcFv8_004741</name>
</gene>
<protein>
    <submittedName>
        <fullName evidence="1">Uncharacterized protein</fullName>
    </submittedName>
</protein>
<organism evidence="1 2">
    <name type="scientific">Champsocephalus gunnari</name>
    <name type="common">Mackerel icefish</name>
    <dbReference type="NCBI Taxonomy" id="52237"/>
    <lineage>
        <taxon>Eukaryota</taxon>
        <taxon>Metazoa</taxon>
        <taxon>Chordata</taxon>
        <taxon>Craniata</taxon>
        <taxon>Vertebrata</taxon>
        <taxon>Euteleostomi</taxon>
        <taxon>Actinopterygii</taxon>
        <taxon>Neopterygii</taxon>
        <taxon>Teleostei</taxon>
        <taxon>Neoteleostei</taxon>
        <taxon>Acanthomorphata</taxon>
        <taxon>Eupercaria</taxon>
        <taxon>Perciformes</taxon>
        <taxon>Notothenioidei</taxon>
        <taxon>Channichthyidae</taxon>
        <taxon>Champsocephalus</taxon>
    </lineage>
</organism>
<reference evidence="1 2" key="1">
    <citation type="journal article" date="2023" name="Mol. Biol. Evol.">
        <title>Genomics of Secondarily Temperate Adaptation in the Only Non-Antarctic Icefish.</title>
        <authorList>
            <person name="Rivera-Colon A.G."/>
            <person name="Rayamajhi N."/>
            <person name="Minhas B.F."/>
            <person name="Madrigal G."/>
            <person name="Bilyk K.T."/>
            <person name="Yoon V."/>
            <person name="Hune M."/>
            <person name="Gregory S."/>
            <person name="Cheng C.H.C."/>
            <person name="Catchen J.M."/>
        </authorList>
    </citation>
    <scope>NUCLEOTIDE SEQUENCE [LARGE SCALE GENOMIC DNA]</scope>
    <source>
        <tissue evidence="1">White muscle</tissue>
    </source>
</reference>
<evidence type="ECO:0000313" key="2">
    <source>
        <dbReference type="Proteomes" id="UP001331515"/>
    </source>
</evidence>
<dbReference type="AlphaFoldDB" id="A0AAN8E3I3"/>
<dbReference type="Proteomes" id="UP001331515">
    <property type="component" value="Unassembled WGS sequence"/>
</dbReference>
<comment type="caution">
    <text evidence="1">The sequence shown here is derived from an EMBL/GenBank/DDBJ whole genome shotgun (WGS) entry which is preliminary data.</text>
</comment>
<proteinExistence type="predicted"/>
<dbReference type="EMBL" id="JAURVH010001515">
    <property type="protein sequence ID" value="KAK5933085.1"/>
    <property type="molecule type" value="Genomic_DNA"/>
</dbReference>
<accession>A0AAN8E3I3</accession>
<sequence>MRTRWSLLLTDYVAIREAVLASPRLMAQTDIQLFELNQRTRSQWFSRRQKDRGGLSCCRELASSLL</sequence>